<dbReference type="PROSITE" id="PS50082">
    <property type="entry name" value="WD_REPEATS_2"/>
    <property type="match status" value="2"/>
</dbReference>
<dbReference type="SUPFAM" id="SSF50998">
    <property type="entry name" value="Quinoprotein alcohol dehydrogenase-like"/>
    <property type="match status" value="1"/>
</dbReference>
<keyword evidence="1 3" id="KW-0853">WD repeat</keyword>
<evidence type="ECO:0000313" key="6">
    <source>
        <dbReference type="Proteomes" id="UP001218218"/>
    </source>
</evidence>
<feature type="region of interest" description="Disordered" evidence="4">
    <location>
        <begin position="1"/>
        <end position="25"/>
    </location>
</feature>
<proteinExistence type="predicted"/>
<dbReference type="PANTHER" id="PTHR19879">
    <property type="entry name" value="TRANSCRIPTION INITIATION FACTOR TFIID"/>
    <property type="match status" value="1"/>
</dbReference>
<evidence type="ECO:0000256" key="1">
    <source>
        <dbReference type="ARBA" id="ARBA00022574"/>
    </source>
</evidence>
<evidence type="ECO:0000256" key="4">
    <source>
        <dbReference type="SAM" id="MobiDB-lite"/>
    </source>
</evidence>
<dbReference type="InterPro" id="IPR011047">
    <property type="entry name" value="Quinoprotein_ADH-like_sf"/>
</dbReference>
<organism evidence="5 6">
    <name type="scientific">Mycena albidolilacea</name>
    <dbReference type="NCBI Taxonomy" id="1033008"/>
    <lineage>
        <taxon>Eukaryota</taxon>
        <taxon>Fungi</taxon>
        <taxon>Dikarya</taxon>
        <taxon>Basidiomycota</taxon>
        <taxon>Agaricomycotina</taxon>
        <taxon>Agaricomycetes</taxon>
        <taxon>Agaricomycetidae</taxon>
        <taxon>Agaricales</taxon>
        <taxon>Marasmiineae</taxon>
        <taxon>Mycenaceae</taxon>
        <taxon>Mycena</taxon>
    </lineage>
</organism>
<dbReference type="Proteomes" id="UP001218218">
    <property type="component" value="Unassembled WGS sequence"/>
</dbReference>
<feature type="repeat" description="WD" evidence="3">
    <location>
        <begin position="349"/>
        <end position="383"/>
    </location>
</feature>
<dbReference type="SMART" id="SM00320">
    <property type="entry name" value="WD40"/>
    <property type="match status" value="3"/>
</dbReference>
<name>A0AAD7EAH7_9AGAR</name>
<dbReference type="InterPro" id="IPR001680">
    <property type="entry name" value="WD40_rpt"/>
</dbReference>
<evidence type="ECO:0000313" key="5">
    <source>
        <dbReference type="EMBL" id="KAJ7307022.1"/>
    </source>
</evidence>
<dbReference type="EMBL" id="JARIHO010000089">
    <property type="protein sequence ID" value="KAJ7307022.1"/>
    <property type="molecule type" value="Genomic_DNA"/>
</dbReference>
<keyword evidence="6" id="KW-1185">Reference proteome</keyword>
<dbReference type="AlphaFoldDB" id="A0AAD7EAH7"/>
<dbReference type="InterPro" id="IPR019775">
    <property type="entry name" value="WD40_repeat_CS"/>
</dbReference>
<comment type="caution">
    <text evidence="5">The sequence shown here is derived from an EMBL/GenBank/DDBJ whole genome shotgun (WGS) entry which is preliminary data.</text>
</comment>
<evidence type="ECO:0000256" key="2">
    <source>
        <dbReference type="ARBA" id="ARBA00022737"/>
    </source>
</evidence>
<dbReference type="PROSITE" id="PS50294">
    <property type="entry name" value="WD_REPEATS_REGION"/>
    <property type="match status" value="1"/>
</dbReference>
<feature type="repeat" description="WD" evidence="3">
    <location>
        <begin position="642"/>
        <end position="655"/>
    </location>
</feature>
<dbReference type="InterPro" id="IPR036322">
    <property type="entry name" value="WD40_repeat_dom_sf"/>
</dbReference>
<reference evidence="5" key="1">
    <citation type="submission" date="2023-03" db="EMBL/GenBank/DDBJ databases">
        <title>Massive genome expansion in bonnet fungi (Mycena s.s.) driven by repeated elements and novel gene families across ecological guilds.</title>
        <authorList>
            <consortium name="Lawrence Berkeley National Laboratory"/>
            <person name="Harder C.B."/>
            <person name="Miyauchi S."/>
            <person name="Viragh M."/>
            <person name="Kuo A."/>
            <person name="Thoen E."/>
            <person name="Andreopoulos B."/>
            <person name="Lu D."/>
            <person name="Skrede I."/>
            <person name="Drula E."/>
            <person name="Henrissat B."/>
            <person name="Morin E."/>
            <person name="Kohler A."/>
            <person name="Barry K."/>
            <person name="LaButti K."/>
            <person name="Morin E."/>
            <person name="Salamov A."/>
            <person name="Lipzen A."/>
            <person name="Mereny Z."/>
            <person name="Hegedus B."/>
            <person name="Baldrian P."/>
            <person name="Stursova M."/>
            <person name="Weitz H."/>
            <person name="Taylor A."/>
            <person name="Grigoriev I.V."/>
            <person name="Nagy L.G."/>
            <person name="Martin F."/>
            <person name="Kauserud H."/>
        </authorList>
    </citation>
    <scope>NUCLEOTIDE SEQUENCE</scope>
    <source>
        <strain evidence="5">CBHHK002</strain>
    </source>
</reference>
<dbReference type="PANTHER" id="PTHR19879:SF9">
    <property type="entry name" value="TRANSCRIPTION INITIATION FACTOR TFIID SUBUNIT 5"/>
    <property type="match status" value="1"/>
</dbReference>
<feature type="region of interest" description="Disordered" evidence="4">
    <location>
        <begin position="42"/>
        <end position="155"/>
    </location>
</feature>
<dbReference type="PROSITE" id="PS00678">
    <property type="entry name" value="WD_REPEATS_1"/>
    <property type="match status" value="1"/>
</dbReference>
<evidence type="ECO:0000256" key="3">
    <source>
        <dbReference type="PROSITE-ProRule" id="PRU00221"/>
    </source>
</evidence>
<protein>
    <submittedName>
        <fullName evidence="5">WD40-repeat-containing domain protein</fullName>
    </submittedName>
</protein>
<dbReference type="Gene3D" id="2.130.10.10">
    <property type="entry name" value="YVTN repeat-like/Quinoprotein amine dehydrogenase"/>
    <property type="match status" value="1"/>
</dbReference>
<dbReference type="SUPFAM" id="SSF50978">
    <property type="entry name" value="WD40 repeat-like"/>
    <property type="match status" value="1"/>
</dbReference>
<gene>
    <name evidence="5" type="ORF">DFH08DRAFT_494007</name>
</gene>
<dbReference type="Pfam" id="PF00400">
    <property type="entry name" value="WD40"/>
    <property type="match status" value="2"/>
</dbReference>
<dbReference type="InterPro" id="IPR015943">
    <property type="entry name" value="WD40/YVTN_repeat-like_dom_sf"/>
</dbReference>
<accession>A0AAD7EAH7</accession>
<feature type="compositionally biased region" description="Polar residues" evidence="4">
    <location>
        <begin position="48"/>
        <end position="64"/>
    </location>
</feature>
<sequence>MASVIDVDAIQDAKPPIKRPVSPTPILISDDEDIEFIAITPAPAAHIRSSSKGGQSRAASTSTKRPMPVAPGSRLATPTTAPNSKPLRNAMSVASGSRPGSSKPLGNDSSSAQPVKKTYRGPSSSIKLDSPIVKDKKEKRRPKVEPEGSDDDYEPMFSYELGCGTIFEETDSEVEPPEDKRLKNKRLKTLKYTPRLEAPEETVEELIDPRPPRKRAYVDISADHPLSARNSSPDYYVWDALREFKILPHFRPRPTFLSEKRPRLDVALDMDRYREVHRFRRTGGSINKIIQHNGRVVVCSNSAGGDTIGETDPYNKPGTLISWCKSDPSEILDLEQAERDNIFKTHYTVHSAAYDPTSNILASSGADKCVRIWDFDENIKAQPYSQDSDENNEPQPYSQRQPITYDIQSRRASPHEVVFKPGESILAVGEERLTIEDLSEEDGPSHSFDLVGKKHRGAHTTGAIAWGCGSSSSLILASSEPARSNTTHDGSHHAFDIDAFASAFKLDATEAGDALCLDSTGDTAALVTTDCVNSFLRIYDIRNKNSVASQTICLEPFTSASEGAEVNSMMFSPDGIYLALARDDNRTHVYDSRMLKRRGMLEKRGVLYDFKHAETRFSATGQKSFGVVSVKWVQTRASRLGLVTGGNDGCIRLWDPLRGSAEGEGKVLMQASADVAHFTLGDRFSGEHDLVVGDSDGDVYILDRLADMSVE</sequence>
<keyword evidence="2" id="KW-0677">Repeat</keyword>